<sequence length="326" mass="37357">MNWTSERAGDGLFGLRASRASPIDVRYVRSQNNVRGVYYNSAKFDFTDLKDAEKLTCTFGKLYLLNCELSYSYELEENSNRVPTTFLSELPPKGACAVKVILRSQYTVRKTCGKVYSIIHVLKRINVHLPSYLKKSLVQTLAFPYFDYADILLTDLSSDNKMKLQRAHNLCPCQESGIRYPASIRDCRNKIEFKRKLTRHLTVYYTLHNEYVRLDSSVSHQNPDPCYFVSDLSGKTEDVECCLLRIAVFGRNVTDQVKFSAERNTMKSSTPAQLRTVNCPKTGLNLTSNTNKVSVMRESEERQIRRFKLVTAIFVIAHIAFIPTHD</sequence>
<evidence type="ECO:0000313" key="2">
    <source>
        <dbReference type="Proteomes" id="UP001148838"/>
    </source>
</evidence>
<protein>
    <submittedName>
        <fullName evidence="1">Uncharacterized protein</fullName>
    </submittedName>
</protein>
<reference evidence="1 2" key="1">
    <citation type="journal article" date="2022" name="Allergy">
        <title>Genome assembly and annotation of Periplaneta americana reveal a comprehensive cockroach allergen profile.</title>
        <authorList>
            <person name="Wang L."/>
            <person name="Xiong Q."/>
            <person name="Saelim N."/>
            <person name="Wang L."/>
            <person name="Nong W."/>
            <person name="Wan A.T."/>
            <person name="Shi M."/>
            <person name="Liu X."/>
            <person name="Cao Q."/>
            <person name="Hui J.H.L."/>
            <person name="Sookrung N."/>
            <person name="Leung T.F."/>
            <person name="Tungtrongchitr A."/>
            <person name="Tsui S.K.W."/>
        </authorList>
    </citation>
    <scope>NUCLEOTIDE SEQUENCE [LARGE SCALE GENOMIC DNA]</scope>
    <source>
        <strain evidence="1">PWHHKU_190912</strain>
    </source>
</reference>
<dbReference type="EMBL" id="JAJSOF020000015">
    <property type="protein sequence ID" value="KAJ4441498.1"/>
    <property type="molecule type" value="Genomic_DNA"/>
</dbReference>
<accession>A0ABQ8T6C0</accession>
<name>A0ABQ8T6C0_PERAM</name>
<dbReference type="Proteomes" id="UP001148838">
    <property type="component" value="Unassembled WGS sequence"/>
</dbReference>
<organism evidence="1 2">
    <name type="scientific">Periplaneta americana</name>
    <name type="common">American cockroach</name>
    <name type="synonym">Blatta americana</name>
    <dbReference type="NCBI Taxonomy" id="6978"/>
    <lineage>
        <taxon>Eukaryota</taxon>
        <taxon>Metazoa</taxon>
        <taxon>Ecdysozoa</taxon>
        <taxon>Arthropoda</taxon>
        <taxon>Hexapoda</taxon>
        <taxon>Insecta</taxon>
        <taxon>Pterygota</taxon>
        <taxon>Neoptera</taxon>
        <taxon>Polyneoptera</taxon>
        <taxon>Dictyoptera</taxon>
        <taxon>Blattodea</taxon>
        <taxon>Blattoidea</taxon>
        <taxon>Blattidae</taxon>
        <taxon>Blattinae</taxon>
        <taxon>Periplaneta</taxon>
    </lineage>
</organism>
<proteinExistence type="predicted"/>
<keyword evidence="2" id="KW-1185">Reference proteome</keyword>
<gene>
    <name evidence="1" type="ORF">ANN_11354</name>
</gene>
<comment type="caution">
    <text evidence="1">The sequence shown here is derived from an EMBL/GenBank/DDBJ whole genome shotgun (WGS) entry which is preliminary data.</text>
</comment>
<evidence type="ECO:0000313" key="1">
    <source>
        <dbReference type="EMBL" id="KAJ4441498.1"/>
    </source>
</evidence>